<protein>
    <submittedName>
        <fullName evidence="3">L-ascorbate metabolism protein UlaG (Beta-lactamase superfamily)</fullName>
    </submittedName>
</protein>
<dbReference type="EMBL" id="PYAT01000003">
    <property type="protein sequence ID" value="PSL40893.1"/>
    <property type="molecule type" value="Genomic_DNA"/>
</dbReference>
<dbReference type="PANTHER" id="PTHR43546">
    <property type="entry name" value="UPF0173 METAL-DEPENDENT HYDROLASE MJ1163-RELATED"/>
    <property type="match status" value="1"/>
</dbReference>
<evidence type="ECO:0000313" key="4">
    <source>
        <dbReference type="Proteomes" id="UP000242682"/>
    </source>
</evidence>
<dbReference type="Proteomes" id="UP000242682">
    <property type="component" value="Unassembled WGS sequence"/>
</dbReference>
<feature type="domain" description="Metallo-beta-lactamase" evidence="2">
    <location>
        <begin position="18"/>
        <end position="216"/>
    </location>
</feature>
<evidence type="ECO:0000256" key="1">
    <source>
        <dbReference type="ARBA" id="ARBA00022801"/>
    </source>
</evidence>
<dbReference type="GO" id="GO:0016787">
    <property type="term" value="F:hydrolase activity"/>
    <property type="evidence" value="ECO:0007669"/>
    <property type="project" value="UniProtKB-KW"/>
</dbReference>
<name>A0A2P8H3W2_9BACL</name>
<keyword evidence="1" id="KW-0378">Hydrolase</keyword>
<dbReference type="Gene3D" id="3.60.15.10">
    <property type="entry name" value="Ribonuclease Z/Hydroxyacylglutathione hydrolase-like"/>
    <property type="match status" value="1"/>
</dbReference>
<keyword evidence="4" id="KW-1185">Reference proteome</keyword>
<reference evidence="3 4" key="1">
    <citation type="submission" date="2018-03" db="EMBL/GenBank/DDBJ databases">
        <title>Genomic Encyclopedia of Type Strains, Phase III (KMG-III): the genomes of soil and plant-associated and newly described type strains.</title>
        <authorList>
            <person name="Whitman W."/>
        </authorList>
    </citation>
    <scope>NUCLEOTIDE SEQUENCE [LARGE SCALE GENOMIC DNA]</scope>
    <source>
        <strain evidence="3 4">CGMCC 1.12259</strain>
    </source>
</reference>
<gene>
    <name evidence="3" type="ORF">B0H99_10325</name>
</gene>
<dbReference type="InterPro" id="IPR050114">
    <property type="entry name" value="UPF0173_UPF0282_UlaG_hydrolase"/>
</dbReference>
<dbReference type="SUPFAM" id="SSF56281">
    <property type="entry name" value="Metallo-hydrolase/oxidoreductase"/>
    <property type="match status" value="1"/>
</dbReference>
<dbReference type="Pfam" id="PF12706">
    <property type="entry name" value="Lactamase_B_2"/>
    <property type="match status" value="1"/>
</dbReference>
<comment type="caution">
    <text evidence="3">The sequence shown here is derived from an EMBL/GenBank/DDBJ whole genome shotgun (WGS) entry which is preliminary data.</text>
</comment>
<dbReference type="OrthoDB" id="9805728at2"/>
<organism evidence="3 4">
    <name type="scientific">Planomicrobium soli</name>
    <dbReference type="NCBI Taxonomy" id="1176648"/>
    <lineage>
        <taxon>Bacteria</taxon>
        <taxon>Bacillati</taxon>
        <taxon>Bacillota</taxon>
        <taxon>Bacilli</taxon>
        <taxon>Bacillales</taxon>
        <taxon>Caryophanaceae</taxon>
        <taxon>Planomicrobium</taxon>
    </lineage>
</organism>
<sequence>MNIQQIRNATLVLNYAGRKLLVDPFLADKGAYPPFPNAARQDQNNPLDSLPVPIPEIIDHLDAVIVTHLHLDHWDDAAKEALPKDIKLFVQNEEDAKEVQKDGFKNVEVLQEDTVFEGIQLTKTKGEHGRGEIVNLMGQVSGVVFKHQDEKTLYVAGDTVWYDGVQEAIDAHKPEVIVVNAGANQFLEGGSIVMDKEDVYEVHQAAPDATIIAVHMESANHWGLSKEELKSFVTEKGFSSQVFVPADGESYTL</sequence>
<dbReference type="InterPro" id="IPR036866">
    <property type="entry name" value="RibonucZ/Hydroxyglut_hydro"/>
</dbReference>
<evidence type="ECO:0000259" key="2">
    <source>
        <dbReference type="Pfam" id="PF12706"/>
    </source>
</evidence>
<accession>A0A2P8H3W2</accession>
<dbReference type="AlphaFoldDB" id="A0A2P8H3W2"/>
<dbReference type="PANTHER" id="PTHR43546:SF9">
    <property type="entry name" value="L-ASCORBATE-6-PHOSPHATE LACTONASE ULAG-RELATED"/>
    <property type="match status" value="1"/>
</dbReference>
<dbReference type="InterPro" id="IPR001279">
    <property type="entry name" value="Metallo-B-lactamas"/>
</dbReference>
<dbReference type="RefSeq" id="WP_106532405.1">
    <property type="nucleotide sequence ID" value="NZ_PYAT01000003.1"/>
</dbReference>
<proteinExistence type="predicted"/>
<evidence type="ECO:0000313" key="3">
    <source>
        <dbReference type="EMBL" id="PSL40893.1"/>
    </source>
</evidence>